<comment type="caution">
    <text evidence="3">The sequence shown here is derived from an EMBL/GenBank/DDBJ whole genome shotgun (WGS) entry which is preliminary data.</text>
</comment>
<gene>
    <name evidence="3" type="ORF">QWJ38_05305</name>
</gene>
<feature type="domain" description="Spore coat protein U/FanG" evidence="2">
    <location>
        <begin position="28"/>
        <end position="163"/>
    </location>
</feature>
<feature type="chain" id="PRO_5046665868" evidence="1">
    <location>
        <begin position="23"/>
        <end position="166"/>
    </location>
</feature>
<dbReference type="InterPro" id="IPR053167">
    <property type="entry name" value="Spore_coat_component"/>
</dbReference>
<dbReference type="SMART" id="SM00972">
    <property type="entry name" value="SCPU"/>
    <property type="match status" value="1"/>
</dbReference>
<dbReference type="Pfam" id="PF05229">
    <property type="entry name" value="SCPU"/>
    <property type="match status" value="1"/>
</dbReference>
<sequence length="166" mass="17069">MRGALLATLLLGQLLGAGPATAQNEGKFACTMSVGNSLNFGDYVPSRGLPTTASTTAELFCTHLGGGSVLVSWAAELSNGATGDCRLRAMKTGSASQALSYNVYIDNPVGGIWGNRGCESFPSGTIRLSNGQSASSGARRLYGEIPAGQLISPGRYADTLLLTVSY</sequence>
<reference evidence="3 4" key="1">
    <citation type="submission" date="2023-06" db="EMBL/GenBank/DDBJ databases">
        <title>Pelomonas sp. PFR6 16S ribosomal RNA gene Genome sequencing and assembly.</title>
        <authorList>
            <person name="Woo H."/>
        </authorList>
    </citation>
    <scope>NUCLEOTIDE SEQUENCE [LARGE SCALE GENOMIC DNA]</scope>
    <source>
        <strain evidence="3 4">PFR6</strain>
    </source>
</reference>
<organism evidence="3 4">
    <name type="scientific">Roseateles violae</name>
    <dbReference type="NCBI Taxonomy" id="3058042"/>
    <lineage>
        <taxon>Bacteria</taxon>
        <taxon>Pseudomonadati</taxon>
        <taxon>Pseudomonadota</taxon>
        <taxon>Betaproteobacteria</taxon>
        <taxon>Burkholderiales</taxon>
        <taxon>Sphaerotilaceae</taxon>
        <taxon>Roseateles</taxon>
    </lineage>
</organism>
<evidence type="ECO:0000256" key="1">
    <source>
        <dbReference type="SAM" id="SignalP"/>
    </source>
</evidence>
<keyword evidence="3" id="KW-0946">Virion</keyword>
<dbReference type="RefSeq" id="WP_290357994.1">
    <property type="nucleotide sequence ID" value="NZ_JAUHHC010000001.1"/>
</dbReference>
<accession>A0ABT8DRZ9</accession>
<keyword evidence="1" id="KW-0732">Signal</keyword>
<name>A0ABT8DRZ9_9BURK</name>
<dbReference type="PANTHER" id="PTHR37089">
    <property type="entry name" value="PROTEIN U-RELATED"/>
    <property type="match status" value="1"/>
</dbReference>
<dbReference type="PANTHER" id="PTHR37089:SF3">
    <property type="entry name" value="EXPORTED PROTEIN"/>
    <property type="match status" value="1"/>
</dbReference>
<dbReference type="EMBL" id="JAUHHC010000001">
    <property type="protein sequence ID" value="MDN3919699.1"/>
    <property type="molecule type" value="Genomic_DNA"/>
</dbReference>
<keyword evidence="3" id="KW-0167">Capsid protein</keyword>
<keyword evidence="4" id="KW-1185">Reference proteome</keyword>
<protein>
    <submittedName>
        <fullName evidence="3">Spore coat protein U domain-containing protein</fullName>
    </submittedName>
</protein>
<proteinExistence type="predicted"/>
<evidence type="ECO:0000313" key="3">
    <source>
        <dbReference type="EMBL" id="MDN3919699.1"/>
    </source>
</evidence>
<dbReference type="InterPro" id="IPR007893">
    <property type="entry name" value="Spore_coat_U/FanG"/>
</dbReference>
<dbReference type="Proteomes" id="UP001228044">
    <property type="component" value="Unassembled WGS sequence"/>
</dbReference>
<evidence type="ECO:0000313" key="4">
    <source>
        <dbReference type="Proteomes" id="UP001228044"/>
    </source>
</evidence>
<evidence type="ECO:0000259" key="2">
    <source>
        <dbReference type="Pfam" id="PF05229"/>
    </source>
</evidence>
<feature type="signal peptide" evidence="1">
    <location>
        <begin position="1"/>
        <end position="22"/>
    </location>
</feature>